<keyword evidence="4 5" id="KW-0472">Membrane</keyword>
<feature type="transmembrane region" description="Helical" evidence="5">
    <location>
        <begin position="157"/>
        <end position="177"/>
    </location>
</feature>
<dbReference type="PANTHER" id="PTHR43376:SF1">
    <property type="entry name" value="OLIGOPEPTIDE TRANSPORT SYSTEM PERMEASE PROTEIN"/>
    <property type="match status" value="1"/>
</dbReference>
<dbReference type="Pfam" id="PF00528">
    <property type="entry name" value="BPD_transp_1"/>
    <property type="match status" value="1"/>
</dbReference>
<gene>
    <name evidence="7" type="ORF">GCM10007989_32930</name>
</gene>
<evidence type="ECO:0000256" key="2">
    <source>
        <dbReference type="ARBA" id="ARBA00022692"/>
    </source>
</evidence>
<dbReference type="EMBL" id="BMZE01000004">
    <property type="protein sequence ID" value="GHA34514.1"/>
    <property type="molecule type" value="Genomic_DNA"/>
</dbReference>
<evidence type="ECO:0000256" key="1">
    <source>
        <dbReference type="ARBA" id="ARBA00004651"/>
    </source>
</evidence>
<keyword evidence="2 5" id="KW-0812">Transmembrane</keyword>
<protein>
    <submittedName>
        <fullName evidence="7">ABC transporter permease</fullName>
    </submittedName>
</protein>
<proteinExistence type="inferred from homology"/>
<reference evidence="7" key="2">
    <citation type="submission" date="2020-09" db="EMBL/GenBank/DDBJ databases">
        <authorList>
            <person name="Sun Q."/>
            <person name="Kim S."/>
        </authorList>
    </citation>
    <scope>NUCLEOTIDE SEQUENCE</scope>
    <source>
        <strain evidence="7">KCTC 32437</strain>
    </source>
</reference>
<evidence type="ECO:0000313" key="8">
    <source>
        <dbReference type="Proteomes" id="UP000646579"/>
    </source>
</evidence>
<dbReference type="GO" id="GO:0055085">
    <property type="term" value="P:transmembrane transport"/>
    <property type="evidence" value="ECO:0007669"/>
    <property type="project" value="InterPro"/>
</dbReference>
<dbReference type="Gene3D" id="1.10.3720.10">
    <property type="entry name" value="MetI-like"/>
    <property type="match status" value="1"/>
</dbReference>
<dbReference type="SUPFAM" id="SSF161098">
    <property type="entry name" value="MetI-like"/>
    <property type="match status" value="1"/>
</dbReference>
<evidence type="ECO:0000256" key="5">
    <source>
        <dbReference type="RuleBase" id="RU363032"/>
    </source>
</evidence>
<evidence type="ECO:0000259" key="6">
    <source>
        <dbReference type="PROSITE" id="PS50928"/>
    </source>
</evidence>
<evidence type="ECO:0000313" key="7">
    <source>
        <dbReference type="EMBL" id="GHA34514.1"/>
    </source>
</evidence>
<feature type="transmembrane region" description="Helical" evidence="5">
    <location>
        <begin position="197"/>
        <end position="218"/>
    </location>
</feature>
<dbReference type="CDD" id="cd06261">
    <property type="entry name" value="TM_PBP2"/>
    <property type="match status" value="1"/>
</dbReference>
<dbReference type="AlphaFoldDB" id="A0A918VY19"/>
<dbReference type="GO" id="GO:0005886">
    <property type="term" value="C:plasma membrane"/>
    <property type="evidence" value="ECO:0007669"/>
    <property type="project" value="UniProtKB-SubCell"/>
</dbReference>
<feature type="domain" description="ABC transmembrane type-1" evidence="6">
    <location>
        <begin position="108"/>
        <end position="320"/>
    </location>
</feature>
<sequence length="334" mass="35992">MRAYLLFALKRLLQLTAVVFAGVSAAFFISRLSPISPVESIIGRVSGNSSFSPQAIESLRSTLNELFGLNIPLHEQYFNFLGRLIVGDLGPSLIAFPTPAMQLVMLALPWTVGLLTVSIIITWLLGNILGGLAGYYQNSRLLKAFGVLAIGVQPIPYYIVAFLMVIIFGFLWPVLPISGGFSMNVRPGWTPQFILSILHHSILPATSLVLVGMGTWFLGMRSLVSNIVTEDYVTYAEIAGVKEERIVGSYVIRNALVPQLTALAMALGGIFSGTIITEQVFSYPGLGTLLIRAVNGGDSTLVLAVSSVAVIAVASAIFVIDMIHPLLDPRVKVE</sequence>
<feature type="transmembrane region" description="Helical" evidence="5">
    <location>
        <begin position="260"/>
        <end position="281"/>
    </location>
</feature>
<dbReference type="RefSeq" id="WP_189426838.1">
    <property type="nucleotide sequence ID" value="NZ_BMZE01000004.1"/>
</dbReference>
<dbReference type="PANTHER" id="PTHR43376">
    <property type="entry name" value="OLIGOPEPTIDE TRANSPORT SYSTEM PERMEASE PROTEIN"/>
    <property type="match status" value="1"/>
</dbReference>
<dbReference type="InterPro" id="IPR035906">
    <property type="entry name" value="MetI-like_sf"/>
</dbReference>
<dbReference type="PROSITE" id="PS50928">
    <property type="entry name" value="ABC_TM1"/>
    <property type="match status" value="1"/>
</dbReference>
<evidence type="ECO:0000256" key="4">
    <source>
        <dbReference type="ARBA" id="ARBA00023136"/>
    </source>
</evidence>
<comment type="subcellular location">
    <subcellularLocation>
        <location evidence="1 5">Cell membrane</location>
        <topology evidence="1 5">Multi-pass membrane protein</topology>
    </subcellularLocation>
</comment>
<organism evidence="7 8">
    <name type="scientific">Devosia pacifica</name>
    <dbReference type="NCBI Taxonomy" id="1335967"/>
    <lineage>
        <taxon>Bacteria</taxon>
        <taxon>Pseudomonadati</taxon>
        <taxon>Pseudomonadota</taxon>
        <taxon>Alphaproteobacteria</taxon>
        <taxon>Hyphomicrobiales</taxon>
        <taxon>Devosiaceae</taxon>
        <taxon>Devosia</taxon>
    </lineage>
</organism>
<dbReference type="Proteomes" id="UP000646579">
    <property type="component" value="Unassembled WGS sequence"/>
</dbReference>
<comment type="similarity">
    <text evidence="5">Belongs to the binding-protein-dependent transport system permease family.</text>
</comment>
<reference evidence="7" key="1">
    <citation type="journal article" date="2014" name="Int. J. Syst. Evol. Microbiol.">
        <title>Complete genome sequence of Corynebacterium casei LMG S-19264T (=DSM 44701T), isolated from a smear-ripened cheese.</title>
        <authorList>
            <consortium name="US DOE Joint Genome Institute (JGI-PGF)"/>
            <person name="Walter F."/>
            <person name="Albersmeier A."/>
            <person name="Kalinowski J."/>
            <person name="Ruckert C."/>
        </authorList>
    </citation>
    <scope>NUCLEOTIDE SEQUENCE</scope>
    <source>
        <strain evidence="7">KCTC 32437</strain>
    </source>
</reference>
<keyword evidence="8" id="KW-1185">Reference proteome</keyword>
<dbReference type="InterPro" id="IPR000515">
    <property type="entry name" value="MetI-like"/>
</dbReference>
<feature type="transmembrane region" description="Helical" evidence="5">
    <location>
        <begin position="301"/>
        <end position="320"/>
    </location>
</feature>
<feature type="transmembrane region" description="Helical" evidence="5">
    <location>
        <begin position="12"/>
        <end position="30"/>
    </location>
</feature>
<accession>A0A918VY19</accession>
<name>A0A918VY19_9HYPH</name>
<comment type="caution">
    <text evidence="7">The sequence shown here is derived from an EMBL/GenBank/DDBJ whole genome shotgun (WGS) entry which is preliminary data.</text>
</comment>
<evidence type="ECO:0000256" key="3">
    <source>
        <dbReference type="ARBA" id="ARBA00022989"/>
    </source>
</evidence>
<keyword evidence="5" id="KW-0813">Transport</keyword>
<feature type="transmembrane region" description="Helical" evidence="5">
    <location>
        <begin position="110"/>
        <end position="136"/>
    </location>
</feature>
<keyword evidence="3 5" id="KW-1133">Transmembrane helix</keyword>